<dbReference type="AlphaFoldDB" id="A0AAE0QKJ1"/>
<dbReference type="GO" id="GO:0008168">
    <property type="term" value="F:methyltransferase activity"/>
    <property type="evidence" value="ECO:0007669"/>
    <property type="project" value="InterPro"/>
</dbReference>
<dbReference type="Proteomes" id="UP001274896">
    <property type="component" value="Unassembled WGS sequence"/>
</dbReference>
<comment type="caution">
    <text evidence="2">The sequence shown here is derived from an EMBL/GenBank/DDBJ whole genome shotgun (WGS) entry which is preliminary data.</text>
</comment>
<name>A0AAE0QKJ1_9TELE</name>
<dbReference type="GO" id="GO:0016706">
    <property type="term" value="F:2-oxoglutarate-dependent dioxygenase activity"/>
    <property type="evidence" value="ECO:0007669"/>
    <property type="project" value="InterPro"/>
</dbReference>
<dbReference type="PANTHER" id="PTHR47510:SF3">
    <property type="entry name" value="ENDO_EXONUCLEASE_PHOSPHATASE DOMAIN-CONTAINING PROTEIN"/>
    <property type="match status" value="1"/>
</dbReference>
<dbReference type="EMBL" id="JAUCMX010000013">
    <property type="protein sequence ID" value="KAK3525679.1"/>
    <property type="molecule type" value="Genomic_DNA"/>
</dbReference>
<evidence type="ECO:0000313" key="2">
    <source>
        <dbReference type="EMBL" id="KAK3525679.1"/>
    </source>
</evidence>
<proteinExistence type="predicted"/>
<dbReference type="Pfam" id="PF09004">
    <property type="entry name" value="ALKBH8_N"/>
    <property type="match status" value="1"/>
</dbReference>
<dbReference type="PANTHER" id="PTHR47510">
    <property type="entry name" value="REVERSE TRANSCRIPTASE DOMAIN-CONTAINING PROTEIN"/>
    <property type="match status" value="1"/>
</dbReference>
<reference evidence="2" key="1">
    <citation type="submission" date="2023-06" db="EMBL/GenBank/DDBJ databases">
        <title>Male Hemibagrus guttatus genome.</title>
        <authorList>
            <person name="Bian C."/>
        </authorList>
    </citation>
    <scope>NUCLEOTIDE SEQUENCE</scope>
    <source>
        <strain evidence="2">Male_cb2023</strain>
        <tissue evidence="2">Muscle</tissue>
    </source>
</reference>
<feature type="domain" description="Alkylated DNA repair protein AlkB homologue 8 N-terminal" evidence="1">
    <location>
        <begin position="17"/>
        <end position="57"/>
    </location>
</feature>
<evidence type="ECO:0000313" key="3">
    <source>
        <dbReference type="Proteomes" id="UP001274896"/>
    </source>
</evidence>
<protein>
    <recommendedName>
        <fullName evidence="1">Alkylated DNA repair protein AlkB homologue 8 N-terminal domain-containing protein</fullName>
    </recommendedName>
</protein>
<sequence>MVADFRFLGVYIEDLTWSVNTSELLKAQQRLHFLRVLRKNNITQRLLVSFYQCSIKSLLTYCICVWYTICTVAQRKALQRVINTAQKIIGCPLLTLEELHSSRCLKKTQNIIKDTSQPGHYQFELLPSGRR</sequence>
<keyword evidence="3" id="KW-1185">Reference proteome</keyword>
<dbReference type="InterPro" id="IPR015095">
    <property type="entry name" value="AlkB_hom8_N"/>
</dbReference>
<evidence type="ECO:0000259" key="1">
    <source>
        <dbReference type="Pfam" id="PF09004"/>
    </source>
</evidence>
<gene>
    <name evidence="2" type="ORF">QTP70_004898</name>
</gene>
<organism evidence="2 3">
    <name type="scientific">Hemibagrus guttatus</name>
    <dbReference type="NCBI Taxonomy" id="175788"/>
    <lineage>
        <taxon>Eukaryota</taxon>
        <taxon>Metazoa</taxon>
        <taxon>Chordata</taxon>
        <taxon>Craniata</taxon>
        <taxon>Vertebrata</taxon>
        <taxon>Euteleostomi</taxon>
        <taxon>Actinopterygii</taxon>
        <taxon>Neopterygii</taxon>
        <taxon>Teleostei</taxon>
        <taxon>Ostariophysi</taxon>
        <taxon>Siluriformes</taxon>
        <taxon>Bagridae</taxon>
        <taxon>Hemibagrus</taxon>
    </lineage>
</organism>
<accession>A0AAE0QKJ1</accession>